<proteinExistence type="predicted"/>
<evidence type="ECO:0000313" key="2">
    <source>
        <dbReference type="EMBL" id="VWC90427.1"/>
    </source>
</evidence>
<dbReference type="RefSeq" id="WP_174958602.1">
    <property type="nucleotide sequence ID" value="NZ_CABVQG010000016.1"/>
</dbReference>
<reference evidence="2 3" key="1">
    <citation type="submission" date="2019-09" db="EMBL/GenBank/DDBJ databases">
        <authorList>
            <person name="Depoorter E."/>
        </authorList>
    </citation>
    <scope>NUCLEOTIDE SEQUENCE [LARGE SCALE GENOMIC DNA]</scope>
    <source>
        <strain evidence="2 3">R-17378</strain>
    </source>
</reference>
<dbReference type="InterPro" id="IPR044038">
    <property type="entry name" value="dATP/dGTP_diPOhydrolase_N"/>
</dbReference>
<keyword evidence="3" id="KW-1185">Reference proteome</keyword>
<name>A0ABY6Y1F5_9BURK</name>
<dbReference type="Pfam" id="PF18909">
    <property type="entry name" value="dGTP_diPhyd_N"/>
    <property type="match status" value="1"/>
</dbReference>
<evidence type="ECO:0000313" key="3">
    <source>
        <dbReference type="Proteomes" id="UP000494120"/>
    </source>
</evidence>
<accession>A0ABY6Y1F5</accession>
<gene>
    <name evidence="2" type="ORF">BLA17378_04532</name>
</gene>
<sequence>MSVGDVNSNERGSGARYNDGKIAIELIPLRVIAEQFELAEPMDNGFQPLLGALWNLALFQEGGDASYLHQAIDCVGAAWDECANVMDYGRRKYAAWNWSKGMAWTIPLACAARHLIFGMMNSEVRDPESGFPHRGHFICNLMMLITFTRTYPEGDDRPSQWLQERGLVEHASREDDARLIAKSNEEAG</sequence>
<dbReference type="Proteomes" id="UP000494120">
    <property type="component" value="Unassembled WGS sequence"/>
</dbReference>
<protein>
    <recommendedName>
        <fullName evidence="1">dATP/dGTP diphosphohydrolase N-terminal domain-containing protein</fullName>
    </recommendedName>
</protein>
<comment type="caution">
    <text evidence="2">The sequence shown here is derived from an EMBL/GenBank/DDBJ whole genome shotgun (WGS) entry which is preliminary data.</text>
</comment>
<organism evidence="2 3">
    <name type="scientific">Burkholderia aenigmatica</name>
    <dbReference type="NCBI Taxonomy" id="2015348"/>
    <lineage>
        <taxon>Bacteria</taxon>
        <taxon>Pseudomonadati</taxon>
        <taxon>Pseudomonadota</taxon>
        <taxon>Betaproteobacteria</taxon>
        <taxon>Burkholderiales</taxon>
        <taxon>Burkholderiaceae</taxon>
        <taxon>Burkholderia</taxon>
        <taxon>Burkholderia cepacia complex</taxon>
    </lineage>
</organism>
<evidence type="ECO:0000259" key="1">
    <source>
        <dbReference type="Pfam" id="PF18909"/>
    </source>
</evidence>
<feature type="domain" description="dATP/dGTP diphosphohydrolase N-terminal" evidence="1">
    <location>
        <begin position="78"/>
        <end position="157"/>
    </location>
</feature>
<dbReference type="EMBL" id="CABVQG010000016">
    <property type="protein sequence ID" value="VWC90427.1"/>
    <property type="molecule type" value="Genomic_DNA"/>
</dbReference>